<keyword evidence="1" id="KW-1133">Transmembrane helix</keyword>
<dbReference type="EMBL" id="PKOZ01000001">
    <property type="protein sequence ID" value="PQD96412.1"/>
    <property type="molecule type" value="Genomic_DNA"/>
</dbReference>
<organism evidence="2 3">
    <name type="scientific">Pradoshia eiseniae</name>
    <dbReference type="NCBI Taxonomy" id="2064768"/>
    <lineage>
        <taxon>Bacteria</taxon>
        <taxon>Bacillati</taxon>
        <taxon>Bacillota</taxon>
        <taxon>Bacilli</taxon>
        <taxon>Bacillales</taxon>
        <taxon>Bacillaceae</taxon>
        <taxon>Pradoshia</taxon>
    </lineage>
</organism>
<evidence type="ECO:0000313" key="2">
    <source>
        <dbReference type="EMBL" id="PQD96412.1"/>
    </source>
</evidence>
<reference evidence="2 3" key="1">
    <citation type="submission" date="2017-12" db="EMBL/GenBank/DDBJ databases">
        <title>Taxonomic description and draft genome of Pradoshia cofamensis Gen. nov., sp. nov., a thermotolerant bacillale isolated from anterior gut of earthworm Eisenia fetida.</title>
        <authorList>
            <person name="Saha T."/>
            <person name="Chakraborty R."/>
        </authorList>
    </citation>
    <scope>NUCLEOTIDE SEQUENCE [LARGE SCALE GENOMIC DNA]</scope>
    <source>
        <strain evidence="2 3">EAG3</strain>
    </source>
</reference>
<keyword evidence="3" id="KW-1185">Reference proteome</keyword>
<accession>A0A2S7N2V3</accession>
<feature type="transmembrane region" description="Helical" evidence="1">
    <location>
        <begin position="6"/>
        <end position="25"/>
    </location>
</feature>
<gene>
    <name evidence="2" type="ORF">CYL18_00485</name>
</gene>
<dbReference type="InterPro" id="IPR025029">
    <property type="entry name" value="DUF3918"/>
</dbReference>
<keyword evidence="1" id="KW-0472">Membrane</keyword>
<name>A0A2S7N2V3_9BACI</name>
<sequence>MNRMVSSMIGFGAGMALSNMNKGMYRKRKRQMKRFVKQLL</sequence>
<dbReference type="Pfam" id="PF13056">
    <property type="entry name" value="DUF3918"/>
    <property type="match status" value="1"/>
</dbReference>
<dbReference type="RefSeq" id="WP_104847511.1">
    <property type="nucleotide sequence ID" value="NZ_PKOZ01000001.1"/>
</dbReference>
<comment type="caution">
    <text evidence="2">The sequence shown here is derived from an EMBL/GenBank/DDBJ whole genome shotgun (WGS) entry which is preliminary data.</text>
</comment>
<evidence type="ECO:0000256" key="1">
    <source>
        <dbReference type="SAM" id="Phobius"/>
    </source>
</evidence>
<keyword evidence="1" id="KW-0812">Transmembrane</keyword>
<dbReference type="Proteomes" id="UP000239663">
    <property type="component" value="Unassembled WGS sequence"/>
</dbReference>
<evidence type="ECO:0000313" key="3">
    <source>
        <dbReference type="Proteomes" id="UP000239663"/>
    </source>
</evidence>
<proteinExistence type="predicted"/>
<dbReference type="OrthoDB" id="2915434at2"/>
<protein>
    <submittedName>
        <fullName evidence="2">DUF3918 domain-containing protein</fullName>
    </submittedName>
</protein>
<dbReference type="AlphaFoldDB" id="A0A2S7N2V3"/>